<gene>
    <name evidence="2" type="ORF">MNOR_LOCUS24698</name>
</gene>
<proteinExistence type="predicted"/>
<feature type="signal peptide" evidence="1">
    <location>
        <begin position="1"/>
        <end position="24"/>
    </location>
</feature>
<dbReference type="PANTHER" id="PTHR11008:SF9">
    <property type="entry name" value="PROTEIN TAKEOUT-LIKE PROTEIN"/>
    <property type="match status" value="1"/>
</dbReference>
<dbReference type="Pfam" id="PF06585">
    <property type="entry name" value="JHBP"/>
    <property type="match status" value="1"/>
</dbReference>
<evidence type="ECO:0000313" key="2">
    <source>
        <dbReference type="EMBL" id="CAL4124695.1"/>
    </source>
</evidence>
<sequence>MLFSNMRNSIALLCFITAVATASATTAQAKDGTDFTTILNGLLQTYLSTVKEPLVLQDVALNINAPLTADVLLSLKDPQLTGFTDDLRITSCTREENADTGKFLVNIVLQVDDMHLSASNLSMDGTLANHVPVFGGGEANIDIQGFSITLMSTATKFALVPPSILLDDLTIDMELHRWIVEVVGLMPGTDLGAVFNEFISMVGPELFDVLELSWNDKGNQKLLDLINGLFPPSLE</sequence>
<dbReference type="Gene3D" id="3.15.10.30">
    <property type="entry name" value="Haemolymph juvenile hormone binding protein"/>
    <property type="match status" value="1"/>
</dbReference>
<reference evidence="2 3" key="1">
    <citation type="submission" date="2024-05" db="EMBL/GenBank/DDBJ databases">
        <authorList>
            <person name="Wallberg A."/>
        </authorList>
    </citation>
    <scope>NUCLEOTIDE SEQUENCE [LARGE SCALE GENOMIC DNA]</scope>
</reference>
<dbReference type="Proteomes" id="UP001497623">
    <property type="component" value="Unassembled WGS sequence"/>
</dbReference>
<evidence type="ECO:0000313" key="3">
    <source>
        <dbReference type="Proteomes" id="UP001497623"/>
    </source>
</evidence>
<protein>
    <submittedName>
        <fullName evidence="2">Uncharacterized protein</fullName>
    </submittedName>
</protein>
<dbReference type="EMBL" id="CAXKWB010022862">
    <property type="protein sequence ID" value="CAL4124695.1"/>
    <property type="molecule type" value="Genomic_DNA"/>
</dbReference>
<feature type="chain" id="PRO_5043472349" evidence="1">
    <location>
        <begin position="25"/>
        <end position="235"/>
    </location>
</feature>
<evidence type="ECO:0000256" key="1">
    <source>
        <dbReference type="SAM" id="SignalP"/>
    </source>
</evidence>
<dbReference type="PANTHER" id="PTHR11008">
    <property type="entry name" value="PROTEIN TAKEOUT-LIKE PROTEIN"/>
    <property type="match status" value="1"/>
</dbReference>
<dbReference type="AlphaFoldDB" id="A0AAV2RHX9"/>
<comment type="caution">
    <text evidence="2">The sequence shown here is derived from an EMBL/GenBank/DDBJ whole genome shotgun (WGS) entry which is preliminary data.</text>
</comment>
<name>A0AAV2RHX9_MEGNR</name>
<keyword evidence="1" id="KW-0732">Signal</keyword>
<keyword evidence="3" id="KW-1185">Reference proteome</keyword>
<dbReference type="InterPro" id="IPR010562">
    <property type="entry name" value="Haemolymph_juvenile_hormone-bd"/>
</dbReference>
<accession>A0AAV2RHX9</accession>
<dbReference type="InterPro" id="IPR038606">
    <property type="entry name" value="To_sf"/>
</dbReference>
<organism evidence="2 3">
    <name type="scientific">Meganyctiphanes norvegica</name>
    <name type="common">Northern krill</name>
    <name type="synonym">Thysanopoda norvegica</name>
    <dbReference type="NCBI Taxonomy" id="48144"/>
    <lineage>
        <taxon>Eukaryota</taxon>
        <taxon>Metazoa</taxon>
        <taxon>Ecdysozoa</taxon>
        <taxon>Arthropoda</taxon>
        <taxon>Crustacea</taxon>
        <taxon>Multicrustacea</taxon>
        <taxon>Malacostraca</taxon>
        <taxon>Eumalacostraca</taxon>
        <taxon>Eucarida</taxon>
        <taxon>Euphausiacea</taxon>
        <taxon>Euphausiidae</taxon>
        <taxon>Meganyctiphanes</taxon>
    </lineage>
</organism>